<dbReference type="OrthoDB" id="9805309at2"/>
<gene>
    <name evidence="2" type="ORF">CBW42_12105</name>
</gene>
<dbReference type="SUPFAM" id="SSF47413">
    <property type="entry name" value="lambda repressor-like DNA-binding domains"/>
    <property type="match status" value="1"/>
</dbReference>
<dbReference type="Pfam" id="PF13443">
    <property type="entry name" value="HTH_26"/>
    <property type="match status" value="1"/>
</dbReference>
<organism evidence="2 3">
    <name type="scientific">Butyricicoccus porcorum</name>
    <dbReference type="NCBI Taxonomy" id="1945634"/>
    <lineage>
        <taxon>Bacteria</taxon>
        <taxon>Bacillati</taxon>
        <taxon>Bacillota</taxon>
        <taxon>Clostridia</taxon>
        <taxon>Eubacteriales</taxon>
        <taxon>Butyricicoccaceae</taxon>
        <taxon>Butyricicoccus</taxon>
    </lineage>
</organism>
<accession>A0A252F1I0</accession>
<dbReference type="InterPro" id="IPR001387">
    <property type="entry name" value="Cro/C1-type_HTH"/>
</dbReference>
<dbReference type="AlphaFoldDB" id="A0A252F1I0"/>
<dbReference type="RefSeq" id="WP_087021924.1">
    <property type="nucleotide sequence ID" value="NZ_CP178353.1"/>
</dbReference>
<dbReference type="Proteomes" id="UP000194903">
    <property type="component" value="Unassembled WGS sequence"/>
</dbReference>
<dbReference type="GO" id="GO:0003677">
    <property type="term" value="F:DNA binding"/>
    <property type="evidence" value="ECO:0007669"/>
    <property type="project" value="InterPro"/>
</dbReference>
<evidence type="ECO:0000313" key="2">
    <source>
        <dbReference type="EMBL" id="OUM19663.1"/>
    </source>
</evidence>
<reference evidence="2 3" key="1">
    <citation type="submission" date="2017-05" db="EMBL/GenBank/DDBJ databases">
        <title>Butyricicoccus porcorum sp. nov. a butyrate-producing bacterium from the swine intestinal tract.</title>
        <authorList>
            <person name="Trachsel J."/>
            <person name="Humphrey S."/>
            <person name="Allen H.K."/>
        </authorList>
    </citation>
    <scope>NUCLEOTIDE SEQUENCE [LARGE SCALE GENOMIC DNA]</scope>
    <source>
        <strain evidence="2">BB10</strain>
    </source>
</reference>
<dbReference type="InterPro" id="IPR010982">
    <property type="entry name" value="Lambda_DNA-bd_dom_sf"/>
</dbReference>
<sequence>MPFRYKIDIISALKAAGYSSYIIQTQNLISQRSMQKMRENKMVTLDTLDKICTLLHCHIEDLIEHF</sequence>
<proteinExistence type="predicted"/>
<dbReference type="EMBL" id="NHOC01000011">
    <property type="protein sequence ID" value="OUM19663.1"/>
    <property type="molecule type" value="Genomic_DNA"/>
</dbReference>
<keyword evidence="3" id="KW-1185">Reference proteome</keyword>
<evidence type="ECO:0000313" key="3">
    <source>
        <dbReference type="Proteomes" id="UP000194903"/>
    </source>
</evidence>
<feature type="domain" description="HTH cro/C1-type" evidence="1">
    <location>
        <begin position="13"/>
        <end position="65"/>
    </location>
</feature>
<protein>
    <recommendedName>
        <fullName evidence="1">HTH cro/C1-type domain-containing protein</fullName>
    </recommendedName>
</protein>
<name>A0A252F1I0_9FIRM</name>
<comment type="caution">
    <text evidence="2">The sequence shown here is derived from an EMBL/GenBank/DDBJ whole genome shotgun (WGS) entry which is preliminary data.</text>
</comment>
<evidence type="ECO:0000259" key="1">
    <source>
        <dbReference type="Pfam" id="PF13443"/>
    </source>
</evidence>